<accession>A0A6J1DJD5</accession>
<dbReference type="OrthoDB" id="1301613at2759"/>
<keyword evidence="2" id="KW-1185">Reference proteome</keyword>
<dbReference type="Pfam" id="PF00646">
    <property type="entry name" value="F-box"/>
    <property type="match status" value="1"/>
</dbReference>
<protein>
    <submittedName>
        <fullName evidence="3">Uncharacterized protein LOC111021635</fullName>
    </submittedName>
</protein>
<dbReference type="Proteomes" id="UP000504603">
    <property type="component" value="Unplaced"/>
</dbReference>
<reference evidence="3" key="1">
    <citation type="submission" date="2025-08" db="UniProtKB">
        <authorList>
            <consortium name="RefSeq"/>
        </authorList>
    </citation>
    <scope>IDENTIFICATION</scope>
    <source>
        <strain evidence="3">OHB3-1</strain>
    </source>
</reference>
<dbReference type="InterPro" id="IPR001810">
    <property type="entry name" value="F-box_dom"/>
</dbReference>
<organism evidence="2 3">
    <name type="scientific">Momordica charantia</name>
    <name type="common">Bitter gourd</name>
    <name type="synonym">Balsam pear</name>
    <dbReference type="NCBI Taxonomy" id="3673"/>
    <lineage>
        <taxon>Eukaryota</taxon>
        <taxon>Viridiplantae</taxon>
        <taxon>Streptophyta</taxon>
        <taxon>Embryophyta</taxon>
        <taxon>Tracheophyta</taxon>
        <taxon>Spermatophyta</taxon>
        <taxon>Magnoliopsida</taxon>
        <taxon>eudicotyledons</taxon>
        <taxon>Gunneridae</taxon>
        <taxon>Pentapetalae</taxon>
        <taxon>rosids</taxon>
        <taxon>fabids</taxon>
        <taxon>Cucurbitales</taxon>
        <taxon>Cucurbitaceae</taxon>
        <taxon>Momordiceae</taxon>
        <taxon>Momordica</taxon>
    </lineage>
</organism>
<evidence type="ECO:0000313" key="2">
    <source>
        <dbReference type="Proteomes" id="UP000504603"/>
    </source>
</evidence>
<dbReference type="SUPFAM" id="SSF81383">
    <property type="entry name" value="F-box domain"/>
    <property type="match status" value="1"/>
</dbReference>
<dbReference type="KEGG" id="mcha:111021635"/>
<dbReference type="GeneID" id="111021635"/>
<name>A0A6J1DJD5_MOMCH</name>
<feature type="domain" description="F-box" evidence="1">
    <location>
        <begin position="22"/>
        <end position="53"/>
    </location>
</feature>
<sequence>MMNSKMEKKRKSNINSELPLQPELIKLILLKLPSGNLPSCRLVCKVWNNLVLTSTVEALICAQNWLRSNAITIDLRPHLEEVCRVEEDFNKFTLDEATNNNMDKTTRENDNVS</sequence>
<dbReference type="AlphaFoldDB" id="A0A6J1DJD5"/>
<proteinExistence type="predicted"/>
<dbReference type="InterPro" id="IPR036047">
    <property type="entry name" value="F-box-like_dom_sf"/>
</dbReference>
<gene>
    <name evidence="3" type="primary">LOC111021635</name>
</gene>
<evidence type="ECO:0000259" key="1">
    <source>
        <dbReference type="Pfam" id="PF00646"/>
    </source>
</evidence>
<dbReference type="RefSeq" id="XP_022154350.1">
    <property type="nucleotide sequence ID" value="XM_022298658.1"/>
</dbReference>
<dbReference type="Gene3D" id="1.20.1280.50">
    <property type="match status" value="1"/>
</dbReference>
<evidence type="ECO:0000313" key="3">
    <source>
        <dbReference type="RefSeq" id="XP_022154350.1"/>
    </source>
</evidence>